<dbReference type="GO" id="GO:0005737">
    <property type="term" value="C:cytoplasm"/>
    <property type="evidence" value="ECO:0007669"/>
    <property type="project" value="TreeGrafter"/>
</dbReference>
<organism evidence="1 4">
    <name type="scientific">Sulfolobus acidocaldarius</name>
    <dbReference type="NCBI Taxonomy" id="2285"/>
    <lineage>
        <taxon>Archaea</taxon>
        <taxon>Thermoproteota</taxon>
        <taxon>Thermoprotei</taxon>
        <taxon>Sulfolobales</taxon>
        <taxon>Sulfolobaceae</taxon>
        <taxon>Sulfolobus</taxon>
    </lineage>
</organism>
<reference evidence="3 4" key="1">
    <citation type="submission" date="2015-12" db="EMBL/GenBank/DDBJ databases">
        <title>A stable core within a dynamic pangenome in Sulfolobus acidocaldarius.</title>
        <authorList>
            <person name="Anderson R."/>
            <person name="Kouris A."/>
            <person name="Seward C."/>
            <person name="Campbell K."/>
            <person name="Whitaker R."/>
        </authorList>
    </citation>
    <scope>NUCLEOTIDE SEQUENCE [LARGE SCALE GENOMIC DNA]</scope>
    <source>
        <strain evidence="1 4">GG12-C01-09</strain>
        <strain evidence="2 3">NG05B_CO5_07</strain>
    </source>
</reference>
<proteinExistence type="predicted"/>
<name>A0A0U2Y205_9CREN</name>
<dbReference type="OMA" id="VKIVNVH"/>
<dbReference type="Proteomes" id="UP000065473">
    <property type="component" value="Chromosome"/>
</dbReference>
<dbReference type="OrthoDB" id="21421at2157"/>
<dbReference type="RefSeq" id="WP_011279152.1">
    <property type="nucleotide sequence ID" value="NZ_BHWZ01000006.1"/>
</dbReference>
<dbReference type="InterPro" id="IPR023401">
    <property type="entry name" value="ODC_N"/>
</dbReference>
<evidence type="ECO:0000313" key="2">
    <source>
        <dbReference type="EMBL" id="ALU32316.1"/>
    </source>
</evidence>
<dbReference type="Gene3D" id="3.40.50.720">
    <property type="entry name" value="NAD(P)-binding Rossmann-like Domain"/>
    <property type="match status" value="1"/>
</dbReference>
<dbReference type="InterPro" id="IPR036291">
    <property type="entry name" value="NAD(P)-bd_dom_sf"/>
</dbReference>
<dbReference type="InterPro" id="IPR003462">
    <property type="entry name" value="ODC_Mu_crystall"/>
</dbReference>
<dbReference type="EMBL" id="CP013694">
    <property type="protein sequence ID" value="ALU29585.1"/>
    <property type="molecule type" value="Genomic_DNA"/>
</dbReference>
<sequence length="308" mass="33722">MLVLNKTQLEEILDAETAVNAVKEAFSLYSSRRVVQPQRQVLSVKGNWWGIMPSYTDLSLAVKIVNVIPSNKERNIPSVQGVVILMSPDTGETLAILDGLVLTAIRTSSASILSAELAMNTRTIGTLGIIGAGTEARYHLKLGLSYFKVGRVLISARRNHYLLAKEFGAEAVELEKVLREADVIFSTTSSSSPVILGKYLRDDFHISSIGAHTPESREIDDDTIRKIETYMVDSVEAVANETGDYIQPVNSGVLRKEKVIEIGEVINRGLNVKRPSLFKTVGIASEDNLTAYMAYKVALKKGIGINVE</sequence>
<protein>
    <submittedName>
        <fullName evidence="1">Ornithine cyclodeaminase</fullName>
    </submittedName>
</protein>
<dbReference type="EMBL" id="CP013695">
    <property type="protein sequence ID" value="ALU32316.1"/>
    <property type="molecule type" value="Genomic_DNA"/>
</dbReference>
<dbReference type="Proteomes" id="UP000060043">
    <property type="component" value="Chromosome"/>
</dbReference>
<dbReference type="PANTHER" id="PTHR13812:SF19">
    <property type="entry name" value="KETIMINE REDUCTASE MU-CRYSTALLIN"/>
    <property type="match status" value="1"/>
</dbReference>
<accession>A0A0U2Y205</accession>
<dbReference type="STRING" id="1435377.SUSAZ_11170"/>
<dbReference type="SUPFAM" id="SSF51735">
    <property type="entry name" value="NAD(P)-binding Rossmann-fold domains"/>
    <property type="match status" value="1"/>
</dbReference>
<evidence type="ECO:0000313" key="3">
    <source>
        <dbReference type="Proteomes" id="UP000060043"/>
    </source>
</evidence>
<gene>
    <name evidence="1" type="ORF">ATY89_06260</name>
    <name evidence="2" type="ORF">ATZ20_09285</name>
</gene>
<dbReference type="PaxDb" id="1435377-SUSAZ_11170"/>
<evidence type="ECO:0000313" key="4">
    <source>
        <dbReference type="Proteomes" id="UP000065473"/>
    </source>
</evidence>
<dbReference type="AlphaFoldDB" id="A0A0U2Y205"/>
<dbReference type="GeneID" id="14552881"/>
<evidence type="ECO:0000313" key="1">
    <source>
        <dbReference type="EMBL" id="ALU29585.1"/>
    </source>
</evidence>
<dbReference type="Pfam" id="PF02423">
    <property type="entry name" value="OCD_Mu_crystall"/>
    <property type="match status" value="1"/>
</dbReference>
<dbReference type="Gene3D" id="3.30.1780.10">
    <property type="entry name" value="ornithine cyclodeaminase, domain 1"/>
    <property type="match status" value="1"/>
</dbReference>
<dbReference type="PANTHER" id="PTHR13812">
    <property type="entry name" value="KETIMINE REDUCTASE MU-CRYSTALLIN"/>
    <property type="match status" value="1"/>
</dbReference>
<dbReference type="PIRSF" id="PIRSF001439">
    <property type="entry name" value="CryM"/>
    <property type="match status" value="1"/>
</dbReference>